<protein>
    <submittedName>
        <fullName evidence="1">Uncharacterized protein</fullName>
    </submittedName>
</protein>
<name>A0A7U9L1X3_9ACTN</name>
<dbReference type="Proteomes" id="UP000287830">
    <property type="component" value="Unassembled WGS sequence"/>
</dbReference>
<sequence length="287" mass="31398">MARAARSIAGLRWGGVGRARETYGAAARVCYPTMPRTRWGQPHSIAGPMGQIFTHRKNRAKGFISYASRRVLPAPGGKGSRIRHRGTNAVFRGECAPASGVRRRRPTCTDRVARAPEAHDVPIYAVRRERGPAPAGKQRSWYGPARGDLPSNSRAQRFVRRGDMRGFRPAVTWPGREVTAYGGGNRAGPRSGLVASAGNRRSRAARKAQNSADFRAFPGRRTGLSTGRSAIRRKFWLNNEYPLPVVFFAALLQDREEHNGELAARCWGAVPPDSPSRDGVTTSACGR</sequence>
<evidence type="ECO:0000313" key="2">
    <source>
        <dbReference type="Proteomes" id="UP000287830"/>
    </source>
</evidence>
<accession>A0A7U9L1X3</accession>
<dbReference type="EMBL" id="BHZC01000001">
    <property type="protein sequence ID" value="GCD39524.1"/>
    <property type="molecule type" value="Genomic_DNA"/>
</dbReference>
<evidence type="ECO:0000313" key="1">
    <source>
        <dbReference type="EMBL" id="GCD39524.1"/>
    </source>
</evidence>
<organism evidence="1 2">
    <name type="scientific">Streptomyces chrestomyceticus JCM 4735</name>
    <dbReference type="NCBI Taxonomy" id="1306181"/>
    <lineage>
        <taxon>Bacteria</taxon>
        <taxon>Bacillati</taxon>
        <taxon>Actinomycetota</taxon>
        <taxon>Actinomycetes</taxon>
        <taxon>Kitasatosporales</taxon>
        <taxon>Streptomycetaceae</taxon>
        <taxon>Streptomyces</taxon>
    </lineage>
</organism>
<dbReference type="AlphaFoldDB" id="A0A7U9L1X3"/>
<proteinExistence type="predicted"/>
<comment type="caution">
    <text evidence="1">The sequence shown here is derived from an EMBL/GenBank/DDBJ whole genome shotgun (WGS) entry which is preliminary data.</text>
</comment>
<reference evidence="1 2" key="1">
    <citation type="submission" date="2018-11" db="EMBL/GenBank/DDBJ databases">
        <title>Whole genome sequence of Streptomyces chrestomyceticus NBRC 13444(T).</title>
        <authorList>
            <person name="Komaki H."/>
            <person name="Tamura T."/>
        </authorList>
    </citation>
    <scope>NUCLEOTIDE SEQUENCE [LARGE SCALE GENOMIC DNA]</scope>
    <source>
        <strain evidence="1 2">NBRC 13444</strain>
    </source>
</reference>
<gene>
    <name evidence="1" type="ORF">OEIGOIKO_07380</name>
</gene>